<reference evidence="13 14" key="1">
    <citation type="submission" date="2015-12" db="EMBL/GenBank/DDBJ databases">
        <authorList>
            <person name="Shamseldin A."/>
            <person name="Moawad H."/>
            <person name="Abd El-Rahim W.M."/>
            <person name="Sadowsky M.J."/>
        </authorList>
    </citation>
    <scope>NUCLEOTIDE SEQUENCE [LARGE SCALE GENOMIC DNA]</scope>
    <source>
        <strain evidence="13 14">SM2</strain>
    </source>
</reference>
<evidence type="ECO:0000256" key="3">
    <source>
        <dbReference type="ARBA" id="ARBA00022516"/>
    </source>
</evidence>
<dbReference type="AlphaFoldDB" id="A0A127M2I6"/>
<evidence type="ECO:0000256" key="4">
    <source>
        <dbReference type="ARBA" id="ARBA00022793"/>
    </source>
</evidence>
<dbReference type="PANTHER" id="PTHR10067:SF6">
    <property type="entry name" value="PHOSPHATIDYLSERINE DECARBOXYLASE PROENZYME, MITOCHONDRIAL"/>
    <property type="match status" value="1"/>
</dbReference>
<evidence type="ECO:0000256" key="6">
    <source>
        <dbReference type="ARBA" id="ARBA00023136"/>
    </source>
</evidence>
<feature type="active site" description="Charge relay system; for autoendoproteolytic cleavage activity" evidence="12">
    <location>
        <position position="89"/>
    </location>
</feature>
<keyword evidence="10 12" id="KW-1208">Phospholipid metabolism</keyword>
<keyword evidence="5 12" id="KW-0443">Lipid metabolism</keyword>
<keyword evidence="3 12" id="KW-0444">Lipid biosynthesis</keyword>
<comment type="subcellular location">
    <subcellularLocation>
        <location evidence="12">Cell membrane</location>
        <topology evidence="12">Peripheral membrane protein</topology>
    </subcellularLocation>
</comment>
<keyword evidence="8 12" id="KW-0594">Phospholipid biosynthesis</keyword>
<evidence type="ECO:0000256" key="11">
    <source>
        <dbReference type="ARBA" id="ARBA00023317"/>
    </source>
</evidence>
<evidence type="ECO:0000256" key="2">
    <source>
        <dbReference type="ARBA" id="ARBA00022475"/>
    </source>
</evidence>
<evidence type="ECO:0000313" key="14">
    <source>
        <dbReference type="Proteomes" id="UP000074119"/>
    </source>
</evidence>
<evidence type="ECO:0000256" key="12">
    <source>
        <dbReference type="HAMAP-Rule" id="MF_00662"/>
    </source>
</evidence>
<comment type="function">
    <text evidence="12">Catalyzes the formation of phosphatidylethanolamine (PtdEtn) from phosphatidylserine (PtdSer).</text>
</comment>
<dbReference type="InterPro" id="IPR033178">
    <property type="entry name" value="PSD_type1_pro"/>
</dbReference>
<protein>
    <recommendedName>
        <fullName evidence="12">Phosphatidylserine decarboxylase proenzyme</fullName>
        <ecNumber evidence="12">4.1.1.65</ecNumber>
    </recommendedName>
    <component>
        <recommendedName>
            <fullName evidence="12">Phosphatidylserine decarboxylase alpha chain</fullName>
        </recommendedName>
    </component>
    <component>
        <recommendedName>
            <fullName evidence="12">Phosphatidylserine decarboxylase beta chain</fullName>
        </recommendedName>
    </component>
</protein>
<sequence length="286" mass="31160">MNIAFIILQYLLPQHLLSRLVGKLAETQIPWLKDLLISRFIAQYNVDMNEAADPDYRNYQNFNAFFTRALKDGARPIAPGAQDIACPADGAISQLGQIIDGRIFQAKGQDYSLLQLLGGNREAAALFAGGSFATVYLSPRDYHRVHMPLAGTLQSMTYIPGALFSVNTTTAENVQGLFARNERAVCLFETEAGPMAVILVGALIVAGIETVWDGQIAPPPSGIKTTDYRKGAREIFLDKGEEMGRFKLGSTAIVLFGKDQVQWAEKFVATTPTRLGEVLGTLSSDA</sequence>
<feature type="active site" description="Charge relay system; for autoendoproteolytic cleavage activity" evidence="12">
    <location>
        <position position="146"/>
    </location>
</feature>
<dbReference type="GO" id="GO:0005886">
    <property type="term" value="C:plasma membrane"/>
    <property type="evidence" value="ECO:0007669"/>
    <property type="project" value="UniProtKB-SubCell"/>
</dbReference>
<dbReference type="STRING" id="1470434.AZF00_03575"/>
<feature type="modified residue" description="Pyruvic acid (Ser); by autocatalysis" evidence="12">
    <location>
        <position position="250"/>
    </location>
</feature>
<comment type="PTM">
    <text evidence="12">Is synthesized initially as an inactive proenzyme. Formation of the active enzyme involves a self-maturation process in which the active site pyruvoyl group is generated from an internal serine residue via an autocatalytic post-translational modification. Two non-identical subunits are generated from the proenzyme in this reaction, and the pyruvate is formed at the N-terminus of the alpha chain, which is derived from the carboxyl end of the proenzyme. The autoendoproteolytic cleavage occurs by a canonical serine protease mechanism, in which the side chain hydroxyl group of the serine supplies its oxygen atom to form the C-terminus of the beta chain, while the remainder of the serine residue undergoes an oxidative deamination to produce ammonia and the pyruvoyl prosthetic group on the alpha chain. During this reaction, the Ser that is part of the protease active site of the proenzyme becomes the pyruvoyl prosthetic group, which constitutes an essential element of the active site of the mature decarboxylase.</text>
</comment>
<dbReference type="UniPathway" id="UPA00558">
    <property type="reaction ID" value="UER00616"/>
</dbReference>
<evidence type="ECO:0000256" key="7">
    <source>
        <dbReference type="ARBA" id="ARBA00023145"/>
    </source>
</evidence>
<dbReference type="GO" id="GO:0006646">
    <property type="term" value="P:phosphatidylethanolamine biosynthetic process"/>
    <property type="evidence" value="ECO:0007669"/>
    <property type="project" value="UniProtKB-UniRule"/>
</dbReference>
<evidence type="ECO:0000256" key="10">
    <source>
        <dbReference type="ARBA" id="ARBA00023264"/>
    </source>
</evidence>
<keyword evidence="7 12" id="KW-0865">Zymogen</keyword>
<gene>
    <name evidence="12" type="primary">psd</name>
    <name evidence="13" type="ORF">AZF00_03575</name>
</gene>
<dbReference type="PANTHER" id="PTHR10067">
    <property type="entry name" value="PHOSPHATIDYLSERINE DECARBOXYLASE"/>
    <property type="match status" value="1"/>
</dbReference>
<dbReference type="InterPro" id="IPR003817">
    <property type="entry name" value="PS_Dcarbxylase"/>
</dbReference>
<dbReference type="RefSeq" id="WP_008250560.1">
    <property type="nucleotide sequence ID" value="NZ_CP014544.1"/>
</dbReference>
<feature type="site" description="Cleavage (non-hydrolytic); by autocatalysis" evidence="12">
    <location>
        <begin position="249"/>
        <end position="250"/>
    </location>
</feature>
<comment type="similarity">
    <text evidence="12">Belongs to the phosphatidylserine decarboxylase family. PSD-B subfamily. Prokaryotic type I sub-subfamily.</text>
</comment>
<comment type="pathway">
    <text evidence="1">Lipid metabolism.</text>
</comment>
<feature type="chain" id="PRO_5023546584" description="Phosphatidylserine decarboxylase beta chain" evidence="12">
    <location>
        <begin position="1"/>
        <end position="249"/>
    </location>
</feature>
<dbReference type="InterPro" id="IPR033177">
    <property type="entry name" value="PSD-B"/>
</dbReference>
<accession>A0A127M2I6</accession>
<keyword evidence="6 12" id="KW-0472">Membrane</keyword>
<keyword evidence="2 12" id="KW-1003">Cell membrane</keyword>
<feature type="chain" id="PRO_5023546583" description="Phosphatidylserine decarboxylase alpha chain" evidence="12">
    <location>
        <begin position="250"/>
        <end position="286"/>
    </location>
</feature>
<name>A0A127M2I6_9GAMM</name>
<feature type="active site" description="Charge relay system; for autoendoproteolytic cleavage activity" evidence="12">
    <location>
        <position position="250"/>
    </location>
</feature>
<dbReference type="EMBL" id="CP014544">
    <property type="protein sequence ID" value="AMO67436.1"/>
    <property type="molecule type" value="Genomic_DNA"/>
</dbReference>
<keyword evidence="11 12" id="KW-0670">Pyruvate</keyword>
<dbReference type="KEGG" id="zal:AZF00_03575"/>
<organism evidence="13 14">
    <name type="scientific">Zhongshania aliphaticivorans</name>
    <dbReference type="NCBI Taxonomy" id="1470434"/>
    <lineage>
        <taxon>Bacteria</taxon>
        <taxon>Pseudomonadati</taxon>
        <taxon>Pseudomonadota</taxon>
        <taxon>Gammaproteobacteria</taxon>
        <taxon>Cellvibrionales</taxon>
        <taxon>Spongiibacteraceae</taxon>
        <taxon>Zhongshania</taxon>
    </lineage>
</organism>
<evidence type="ECO:0000256" key="5">
    <source>
        <dbReference type="ARBA" id="ARBA00023098"/>
    </source>
</evidence>
<evidence type="ECO:0000313" key="13">
    <source>
        <dbReference type="EMBL" id="AMO67436.1"/>
    </source>
</evidence>
<evidence type="ECO:0000256" key="9">
    <source>
        <dbReference type="ARBA" id="ARBA00023239"/>
    </source>
</evidence>
<comment type="catalytic activity">
    <reaction evidence="12">
        <text>a 1,2-diacyl-sn-glycero-3-phospho-L-serine + H(+) = a 1,2-diacyl-sn-glycero-3-phosphoethanolamine + CO2</text>
        <dbReference type="Rhea" id="RHEA:20828"/>
        <dbReference type="ChEBI" id="CHEBI:15378"/>
        <dbReference type="ChEBI" id="CHEBI:16526"/>
        <dbReference type="ChEBI" id="CHEBI:57262"/>
        <dbReference type="ChEBI" id="CHEBI:64612"/>
        <dbReference type="EC" id="4.1.1.65"/>
    </reaction>
</comment>
<dbReference type="HAMAP" id="MF_00662">
    <property type="entry name" value="PS_decarb_PSD_B_type1"/>
    <property type="match status" value="1"/>
</dbReference>
<dbReference type="EC" id="4.1.1.65" evidence="12"/>
<dbReference type="Proteomes" id="UP000074119">
    <property type="component" value="Chromosome"/>
</dbReference>
<evidence type="ECO:0000256" key="8">
    <source>
        <dbReference type="ARBA" id="ARBA00023209"/>
    </source>
</evidence>
<feature type="active site" description="Schiff-base intermediate with substrate; via pyruvic acid; for decarboxylase activity" evidence="12">
    <location>
        <position position="250"/>
    </location>
</feature>
<dbReference type="NCBIfam" id="TIGR00163">
    <property type="entry name" value="PS_decarb"/>
    <property type="match status" value="1"/>
</dbReference>
<comment type="pathway">
    <text evidence="12">Phospholipid metabolism; phosphatidylethanolamine biosynthesis; phosphatidylethanolamine from CDP-diacylglycerol: step 2/2.</text>
</comment>
<evidence type="ECO:0000256" key="1">
    <source>
        <dbReference type="ARBA" id="ARBA00005189"/>
    </source>
</evidence>
<keyword evidence="9 12" id="KW-0456">Lyase</keyword>
<comment type="subunit">
    <text evidence="12">Heterodimer of a large membrane-associated beta subunit and a small pyruvoyl-containing alpha subunit.</text>
</comment>
<dbReference type="Pfam" id="PF02666">
    <property type="entry name" value="PS_Dcarbxylase"/>
    <property type="match status" value="1"/>
</dbReference>
<keyword evidence="4 12" id="KW-0210">Decarboxylase</keyword>
<comment type="cofactor">
    <cofactor evidence="12">
        <name>pyruvate</name>
        <dbReference type="ChEBI" id="CHEBI:15361"/>
    </cofactor>
    <text evidence="12">Binds 1 pyruvoyl group covalently per subunit.</text>
</comment>
<dbReference type="GO" id="GO:0004609">
    <property type="term" value="F:phosphatidylserine decarboxylase activity"/>
    <property type="evidence" value="ECO:0007669"/>
    <property type="project" value="UniProtKB-UniRule"/>
</dbReference>
<proteinExistence type="inferred from homology"/>